<dbReference type="EC" id="4.6.1.1" evidence="2"/>
<dbReference type="SUPFAM" id="SSF141571">
    <property type="entry name" value="Pentapeptide repeat-like"/>
    <property type="match status" value="1"/>
</dbReference>
<protein>
    <submittedName>
        <fullName evidence="2">CyaA2</fullName>
        <ecNumber evidence="2">4.6.1.1</ecNumber>
    </submittedName>
</protein>
<dbReference type="GO" id="GO:0006171">
    <property type="term" value="P:cAMP biosynthetic process"/>
    <property type="evidence" value="ECO:0007669"/>
    <property type="project" value="InterPro"/>
</dbReference>
<evidence type="ECO:0000313" key="2">
    <source>
        <dbReference type="EMBL" id="ACN15434.1"/>
    </source>
</evidence>
<dbReference type="STRING" id="177437.HRM2_23390"/>
<dbReference type="Proteomes" id="UP000000442">
    <property type="component" value="Chromosome"/>
</dbReference>
<dbReference type="InterPro" id="IPR024685">
    <property type="entry name" value="Adenylate_cyclase_1_N"/>
</dbReference>
<keyword evidence="2" id="KW-0456">Lyase</keyword>
<dbReference type="eggNOG" id="COG3072">
    <property type="taxonomic scope" value="Bacteria"/>
</dbReference>
<feature type="domain" description="Adenylate cyclase class-I N-terminal" evidence="1">
    <location>
        <begin position="684"/>
        <end position="875"/>
    </location>
</feature>
<dbReference type="eggNOG" id="COG1357">
    <property type="taxonomic scope" value="Bacteria"/>
</dbReference>
<proteinExistence type="predicted"/>
<dbReference type="OrthoDB" id="5436892at2"/>
<dbReference type="PANTHER" id="PTHR38760">
    <property type="entry name" value="ADENYLATE CYCLASE"/>
    <property type="match status" value="1"/>
</dbReference>
<reference evidence="2 3" key="1">
    <citation type="journal article" date="2009" name="Environ. Microbiol.">
        <title>Genome sequence of Desulfobacterium autotrophicum HRM2, a marine sulfate reducer oxidizing organic carbon completely to carbon dioxide.</title>
        <authorList>
            <person name="Strittmatter A.W."/>
            <person name="Liesegang H."/>
            <person name="Rabus R."/>
            <person name="Decker I."/>
            <person name="Amann J."/>
            <person name="Andres S."/>
            <person name="Henne A."/>
            <person name="Fricke W.F."/>
            <person name="Martinez-Arias R."/>
            <person name="Bartels D."/>
            <person name="Goesmann A."/>
            <person name="Krause L."/>
            <person name="Puehler A."/>
            <person name="Klenk H.P."/>
            <person name="Richter M."/>
            <person name="Schuler M."/>
            <person name="Gloeckner F.O."/>
            <person name="Meyerdierks A."/>
            <person name="Gottschalk G."/>
            <person name="Amann R."/>
        </authorList>
    </citation>
    <scope>NUCLEOTIDE SEQUENCE [LARGE SCALE GENOMIC DNA]</scope>
    <source>
        <strain evidence="3">ATCC 43914 / DSM 3382 / HRM2</strain>
    </source>
</reference>
<dbReference type="KEGG" id="dat:HRM2_23390"/>
<dbReference type="Pfam" id="PF00805">
    <property type="entry name" value="Pentapeptide"/>
    <property type="match status" value="1"/>
</dbReference>
<name>C0QEU2_DESAH</name>
<evidence type="ECO:0000313" key="3">
    <source>
        <dbReference type="Proteomes" id="UP000000442"/>
    </source>
</evidence>
<evidence type="ECO:0000259" key="1">
    <source>
        <dbReference type="Pfam" id="PF12633"/>
    </source>
</evidence>
<keyword evidence="3" id="KW-1185">Reference proteome</keyword>
<organism evidence="2 3">
    <name type="scientific">Desulforapulum autotrophicum (strain ATCC 43914 / DSM 3382 / VKM B-1955 / HRM2)</name>
    <name type="common">Desulfobacterium autotrophicum</name>
    <dbReference type="NCBI Taxonomy" id="177437"/>
    <lineage>
        <taxon>Bacteria</taxon>
        <taxon>Pseudomonadati</taxon>
        <taxon>Thermodesulfobacteriota</taxon>
        <taxon>Desulfobacteria</taxon>
        <taxon>Desulfobacterales</taxon>
        <taxon>Desulfobacteraceae</taxon>
        <taxon>Desulforapulum</taxon>
    </lineage>
</organism>
<accession>C0QEU2</accession>
<sequence>MNSNGFDLRGFDWAWDNGDETVKLDFIDRASQLSPAQGIVPVLAGIDSLHLSVRNRAREALGLFKSKMIELERIQATHPTADPLGYIQESSVFSARIFALLNPNLPVQEIRLYMEILLEAGGRGPFYAWRFYQDGGIPKHTLKAVILTISEPGRLALVVQYLKSAPSLRRRLAPRFKAILKGITCRQAVTVFFARLFDSHLAFDPFLVNISPELRDPETLVAEDLGTNLPLSDPQQRATAVKALAMMVPRIDPDLVLALLSSNEDRVVHSAVLAVIEASPQKTYADIFEPLLEWGCTCKAEGLAGLRALIVSTPLPLLMLINTVKARAPQLIGPLCEELATLSKISFVFIQEITMDKLPWLGSHPEICKALVFGMIKKRPERVVKLLERFGRRGDTAIHLAITNIATGVDATLSKERRQITADGSKLRLRFKSMAAPDKKLSFLDKMRFSSVKKQLSNIKQGRTTERLDCSDKTLDQLDLSSGTFFSPTVFDGCMIKNSNFSFSSFANTSFRSAIFDTVNLNGSRFDAISFDCAVFMNVSANGAVFTKCSFENASFFGVSLESARMTDCVFTGAQISTSLFVRADLSGSTFAGTRTADVSFVESILADSDFSGVQASFTRFPSHTVSTLEADRPNFNFRMFLFDPEDLPDFLFDPKANSVGIVKDLVFELDSLILTDLIHSGEKLFLNQNRLSILTAMDVFKPKQADLFEIIPLLIHENIDFPGYQADLEQSPRGIAEYRPCKQTVKTASRYVNTGKLECRFSELPHVEGLFTMGSTGTIAQAPDSDIDYWVCVRGYDPECMEEKRFQQKLTLLEQWALGKFKTEIHFFIVDIDRARIDDFGDSTRESSGSAQGMILKEEFYRTMIHVAGKLPFWCTLPVSVSREYYGLLLSRICANRFQCRFIDFGDIHEIPSAAYFGASIWQLFKLLESPFKSVIKMALLEEFLYARGKKQLLCNRFKAQWMDPGLYLPLGKIDPYYILLKSLVDYYGQVNNPAAERLVQQCFFLKTGITKDSDLDETLFSMRSFFITRAMDEWAWTRKMVFENGNFRQWQYLSITRLSRQIQQYMVKTYIRINQAIDREQCAMITPEDRTVLGRKMFVEFSSQPGKIPKTLMVSRSDRHFTSLVLTYLSQTGKPSQWALVNRFSRSAPESREVIRQAETIEEIAAWFIQNQLFSPSTIINLLPNPTPVSSNDIQGLFQALYRFFNHDNGKSPGSKNLLSKARITAIFISINLCVPRKKRRIHDSSAIYLNSWGEMFCIRISSQQGFVLRDEILERLKTMLELKTLPDRIFFHYPGTFHR</sequence>
<dbReference type="RefSeq" id="WP_015904202.1">
    <property type="nucleotide sequence ID" value="NC_012108.1"/>
</dbReference>
<dbReference type="Gene3D" id="2.160.20.80">
    <property type="entry name" value="E3 ubiquitin-protein ligase SopA"/>
    <property type="match status" value="1"/>
</dbReference>
<dbReference type="Pfam" id="PF01295">
    <property type="entry name" value="Adenylate_cycl"/>
    <property type="match status" value="1"/>
</dbReference>
<gene>
    <name evidence="2" type="primary">cyaA2</name>
    <name evidence="2" type="ordered locus">HRM2_23390</name>
</gene>
<dbReference type="PANTHER" id="PTHR38760:SF1">
    <property type="entry name" value="ADENYLATE CYCLASE"/>
    <property type="match status" value="1"/>
</dbReference>
<dbReference type="HOGENOM" id="CLU_262373_0_0_7"/>
<dbReference type="EMBL" id="CP001087">
    <property type="protein sequence ID" value="ACN15434.1"/>
    <property type="molecule type" value="Genomic_DNA"/>
</dbReference>
<dbReference type="InterPro" id="IPR000274">
    <property type="entry name" value="Adenylate_cyclase_1"/>
</dbReference>
<dbReference type="GO" id="GO:0004016">
    <property type="term" value="F:adenylate cyclase activity"/>
    <property type="evidence" value="ECO:0007669"/>
    <property type="project" value="UniProtKB-EC"/>
</dbReference>
<dbReference type="InterPro" id="IPR001646">
    <property type="entry name" value="5peptide_repeat"/>
</dbReference>
<dbReference type="Pfam" id="PF12633">
    <property type="entry name" value="Adenyl_cycl_N"/>
    <property type="match status" value="1"/>
</dbReference>